<dbReference type="PANTHER" id="PTHR30408">
    <property type="entry name" value="TYPE-1 RESTRICTION ENZYME ECOKI SPECIFICITY PROTEIN"/>
    <property type="match status" value="1"/>
</dbReference>
<sequence length="426" mass="48803">MPGSIQLYQTAIEIIDGDRGANYPKQQDFSGNGFCIFLNTGNVTKEGFDLAKCVFISKEQDQLLRKGKLNRNDLVLTTRGTVGNIGYYKKEIDYEHIRINSGMVIIRSDEQEYDSHFLYYVFKSSYIQEQLQLFSSGTAQPQLPITDLRRISIPIIPLTIQKHIASILSVYDELIEANNKRIKLLQETACELYKEWFIRMRFPGYKKKKFVKGIPNEWKHVPIGKVIDYTIGGGWGKEKGDNQFPVPGYVIRGTDIPSIRSGVVNHEVYRFHKASRVQSRVLKEGDIVFEAAGGSEGQALGRTCYISNEILEAYGDKVLCASFCKLIRTEAIPSLYLYYFLNYLYDTGMIETFQTQSTGISNYQFEPFLKFQEILLPDEELMNDFHKKTLPIQKQIALLGTQNTQLRQIRDRLLVRFLSGKLVING</sequence>
<dbReference type="OrthoDB" id="9816225at2"/>
<organism evidence="5 6">
    <name type="scientific">Niastella caeni</name>
    <dbReference type="NCBI Taxonomy" id="2569763"/>
    <lineage>
        <taxon>Bacteria</taxon>
        <taxon>Pseudomonadati</taxon>
        <taxon>Bacteroidota</taxon>
        <taxon>Chitinophagia</taxon>
        <taxon>Chitinophagales</taxon>
        <taxon>Chitinophagaceae</taxon>
        <taxon>Niastella</taxon>
    </lineage>
</organism>
<evidence type="ECO:0000259" key="4">
    <source>
        <dbReference type="Pfam" id="PF01420"/>
    </source>
</evidence>
<gene>
    <name evidence="5" type="ORF">FAM09_18155</name>
</gene>
<dbReference type="PANTHER" id="PTHR30408:SF13">
    <property type="entry name" value="TYPE I RESTRICTION ENZYME HINDI SPECIFICITY SUBUNIT"/>
    <property type="match status" value="1"/>
</dbReference>
<dbReference type="SUPFAM" id="SSF116734">
    <property type="entry name" value="DNA methylase specificity domain"/>
    <property type="match status" value="2"/>
</dbReference>
<dbReference type="AlphaFoldDB" id="A0A4V4H0K1"/>
<comment type="similarity">
    <text evidence="1">Belongs to the type-I restriction system S methylase family.</text>
</comment>
<accession>A0A4V4H0K1</accession>
<evidence type="ECO:0000256" key="1">
    <source>
        <dbReference type="ARBA" id="ARBA00010923"/>
    </source>
</evidence>
<keyword evidence="6" id="KW-1185">Reference proteome</keyword>
<dbReference type="InterPro" id="IPR044946">
    <property type="entry name" value="Restrct_endonuc_typeI_TRD_sf"/>
</dbReference>
<dbReference type="EMBL" id="STFF01000005">
    <property type="protein sequence ID" value="THU36886.1"/>
    <property type="molecule type" value="Genomic_DNA"/>
</dbReference>
<dbReference type="Pfam" id="PF01420">
    <property type="entry name" value="Methylase_S"/>
    <property type="match status" value="1"/>
</dbReference>
<dbReference type="InterPro" id="IPR052021">
    <property type="entry name" value="Type-I_RS_S_subunit"/>
</dbReference>
<feature type="domain" description="Type I restriction modification DNA specificity" evidence="4">
    <location>
        <begin position="20"/>
        <end position="185"/>
    </location>
</feature>
<evidence type="ECO:0000313" key="6">
    <source>
        <dbReference type="Proteomes" id="UP000306918"/>
    </source>
</evidence>
<dbReference type="InterPro" id="IPR000055">
    <property type="entry name" value="Restrct_endonuc_typeI_TRD"/>
</dbReference>
<name>A0A4V4H0K1_9BACT</name>
<dbReference type="Gene3D" id="1.10.287.1120">
    <property type="entry name" value="Bipartite methylase S protein"/>
    <property type="match status" value="1"/>
</dbReference>
<keyword evidence="3" id="KW-0238">DNA-binding</keyword>
<dbReference type="RefSeq" id="WP_136578562.1">
    <property type="nucleotide sequence ID" value="NZ_STFF01000005.1"/>
</dbReference>
<dbReference type="GO" id="GO:0003677">
    <property type="term" value="F:DNA binding"/>
    <property type="evidence" value="ECO:0007669"/>
    <property type="project" value="UniProtKB-KW"/>
</dbReference>
<keyword evidence="2" id="KW-0680">Restriction system</keyword>
<proteinExistence type="inferred from homology"/>
<dbReference type="GO" id="GO:0009307">
    <property type="term" value="P:DNA restriction-modification system"/>
    <property type="evidence" value="ECO:0007669"/>
    <property type="project" value="UniProtKB-KW"/>
</dbReference>
<evidence type="ECO:0000256" key="2">
    <source>
        <dbReference type="ARBA" id="ARBA00022747"/>
    </source>
</evidence>
<comment type="caution">
    <text evidence="5">The sequence shown here is derived from an EMBL/GenBank/DDBJ whole genome shotgun (WGS) entry which is preliminary data.</text>
</comment>
<evidence type="ECO:0000256" key="3">
    <source>
        <dbReference type="ARBA" id="ARBA00023125"/>
    </source>
</evidence>
<dbReference type="Proteomes" id="UP000306918">
    <property type="component" value="Unassembled WGS sequence"/>
</dbReference>
<protein>
    <recommendedName>
        <fullName evidence="4">Type I restriction modification DNA specificity domain-containing protein</fullName>
    </recommendedName>
</protein>
<reference evidence="5 6" key="1">
    <citation type="submission" date="2019-04" db="EMBL/GenBank/DDBJ databases">
        <title>Niastella caeni sp. nov., isolated from activated sludge.</title>
        <authorList>
            <person name="Sheng M."/>
        </authorList>
    </citation>
    <scope>NUCLEOTIDE SEQUENCE [LARGE SCALE GENOMIC DNA]</scope>
    <source>
        <strain evidence="5 6">HX-2-15</strain>
    </source>
</reference>
<evidence type="ECO:0000313" key="5">
    <source>
        <dbReference type="EMBL" id="THU36886.1"/>
    </source>
</evidence>
<dbReference type="Gene3D" id="3.90.220.20">
    <property type="entry name" value="DNA methylase specificity domains"/>
    <property type="match status" value="2"/>
</dbReference>